<dbReference type="Proteomes" id="UP001595420">
    <property type="component" value="Unassembled WGS sequence"/>
</dbReference>
<evidence type="ECO:0000313" key="2">
    <source>
        <dbReference type="Proteomes" id="UP001595420"/>
    </source>
</evidence>
<comment type="caution">
    <text evidence="1">The sequence shown here is derived from an EMBL/GenBank/DDBJ whole genome shotgun (WGS) entry which is preliminary data.</text>
</comment>
<dbReference type="EMBL" id="JBHRSB010000001">
    <property type="protein sequence ID" value="MFC2998448.1"/>
    <property type="molecule type" value="Genomic_DNA"/>
</dbReference>
<name>A0ABV7BMH2_9PROT</name>
<dbReference type="RefSeq" id="WP_216833820.1">
    <property type="nucleotide sequence ID" value="NZ_JAFNJS010000001.1"/>
</dbReference>
<accession>A0ABV7BMH2</accession>
<keyword evidence="2" id="KW-1185">Reference proteome</keyword>
<gene>
    <name evidence="1" type="ORF">ACFOD3_01005</name>
</gene>
<reference evidence="2" key="1">
    <citation type="journal article" date="2019" name="Int. J. Syst. Evol. Microbiol.">
        <title>The Global Catalogue of Microorganisms (GCM) 10K type strain sequencing project: providing services to taxonomists for standard genome sequencing and annotation.</title>
        <authorList>
            <consortium name="The Broad Institute Genomics Platform"/>
            <consortium name="The Broad Institute Genome Sequencing Center for Infectious Disease"/>
            <person name="Wu L."/>
            <person name="Ma J."/>
        </authorList>
    </citation>
    <scope>NUCLEOTIDE SEQUENCE [LARGE SCALE GENOMIC DNA]</scope>
    <source>
        <strain evidence="2">CGMCC 1.16855</strain>
    </source>
</reference>
<proteinExistence type="predicted"/>
<sequence length="213" mass="23526">MRPLPSRLTFLTGFLLLLASLVLPPAGPAWGQSGDPSFNLVNRSGQTIREIYVSPSEDRYWGHDLLQSQVLPDGGSFPLRIAPSAGCLQDVRVVYADGRPEERRRQDTCRISQMVFGTGAGSAPASGASQANPSFNLVNHGSAVIREVYVSSVREDNWGEDRLGEQVLPPGRHLAVRLPAGDCLNDVRIVWMDGRNEERRRLDTCQMINLVFR</sequence>
<organism evidence="1 2">
    <name type="scientific">Falsiroseomonas tokyonensis</name>
    <dbReference type="NCBI Taxonomy" id="430521"/>
    <lineage>
        <taxon>Bacteria</taxon>
        <taxon>Pseudomonadati</taxon>
        <taxon>Pseudomonadota</taxon>
        <taxon>Alphaproteobacteria</taxon>
        <taxon>Acetobacterales</taxon>
        <taxon>Roseomonadaceae</taxon>
        <taxon>Falsiroseomonas</taxon>
    </lineage>
</organism>
<evidence type="ECO:0000313" key="1">
    <source>
        <dbReference type="EMBL" id="MFC2998448.1"/>
    </source>
</evidence>
<protein>
    <submittedName>
        <fullName evidence="1">Uncharacterized protein</fullName>
    </submittedName>
</protein>